<dbReference type="RefSeq" id="WP_145295382.1">
    <property type="nucleotide sequence ID" value="NZ_CP036299.1"/>
</dbReference>
<dbReference type="OrthoDB" id="2502471at2"/>
<evidence type="ECO:0000313" key="2">
    <source>
        <dbReference type="EMBL" id="QDV28681.1"/>
    </source>
</evidence>
<accession>A0A518GJA8</accession>
<keyword evidence="3" id="KW-1185">Reference proteome</keyword>
<sequence>MPITSLQQFSHAVTARATPEDIVPKRILRILGMFVIMPAFIAFAACRLSSTVASDQPIVTHPSTKSFRQTHPDLWVGIDGLGRQVVPAPGTAEHPVPPSRPGRFVGMFYFVWLTPQSRAEPFLIEEIVQKPPHQREWGPVHAFHWWGKPRFGFYRSDDRWVMRQHAFLLNDLGVDVILIDVTNALTYDEQVQALFETWSELRQAGQKTPQIAFLANSHAQKTVQHLLEKWYLPQKFPELWFRWHEKPLLLMPLEEATPEMRQRFEIRHSWAWTKGQKWFGNGQYRWPWLDHTPQGYGWSTDPQKPEQISVSVAEHPVSNIGRSFSKGRQPAEQELKTVEGLHFHEQWQRAHEVDPEFILLTGWNEWIAQRFISQGGQPFLGRPTQQGETFFVDQFSAEFSRDIEPAAGPLADHYYYQTMAEIRRFKGTGVPFAARIPHQIIDPASREGWQKSKVCYLDDLNDSPARSSASWVYGAPRIEQPAAACDLESSAVGFDGTNYWIQSHFRQQDEKSFVLELWLDLDGKFETGPCGFETMARIDTGNRNSGQTAFHQVENATPHAEHSTIEKSSEATKMIVSRDFAAIQLHTEQIHRNSAGLVQFRWKWYSPPDHSSLDQKAESSIPGDHPFIAGDSAPNGRLGYLYREERIP</sequence>
<evidence type="ECO:0000313" key="3">
    <source>
        <dbReference type="Proteomes" id="UP000315349"/>
    </source>
</evidence>
<dbReference type="EMBL" id="CP036299">
    <property type="protein sequence ID" value="QDV28681.1"/>
    <property type="molecule type" value="Genomic_DNA"/>
</dbReference>
<dbReference type="Proteomes" id="UP000315349">
    <property type="component" value="Chromosome"/>
</dbReference>
<proteinExistence type="predicted"/>
<gene>
    <name evidence="2" type="ORF">Spb1_05460</name>
</gene>
<reference evidence="2 3" key="1">
    <citation type="submission" date="2019-02" db="EMBL/GenBank/DDBJ databases">
        <title>Deep-cultivation of Planctomycetes and their phenomic and genomic characterization uncovers novel biology.</title>
        <authorList>
            <person name="Wiegand S."/>
            <person name="Jogler M."/>
            <person name="Boedeker C."/>
            <person name="Pinto D."/>
            <person name="Vollmers J."/>
            <person name="Rivas-Marin E."/>
            <person name="Kohn T."/>
            <person name="Peeters S.H."/>
            <person name="Heuer A."/>
            <person name="Rast P."/>
            <person name="Oberbeckmann S."/>
            <person name="Bunk B."/>
            <person name="Jeske O."/>
            <person name="Meyerdierks A."/>
            <person name="Storesund J.E."/>
            <person name="Kallscheuer N."/>
            <person name="Luecker S."/>
            <person name="Lage O.M."/>
            <person name="Pohl T."/>
            <person name="Merkel B.J."/>
            <person name="Hornburger P."/>
            <person name="Mueller R.-W."/>
            <person name="Bruemmer F."/>
            <person name="Labrenz M."/>
            <person name="Spormann A.M."/>
            <person name="Op den Camp H."/>
            <person name="Overmann J."/>
            <person name="Amann R."/>
            <person name="Jetten M.S.M."/>
            <person name="Mascher T."/>
            <person name="Medema M.H."/>
            <person name="Devos D.P."/>
            <person name="Kaster A.-K."/>
            <person name="Ovreas L."/>
            <person name="Rohde M."/>
            <person name="Galperin M.Y."/>
            <person name="Jogler C."/>
        </authorList>
    </citation>
    <scope>NUCLEOTIDE SEQUENCE [LARGE SCALE GENOMIC DNA]</scope>
    <source>
        <strain evidence="2 3">Spb1</strain>
    </source>
</reference>
<dbReference type="Gene3D" id="3.20.20.80">
    <property type="entry name" value="Glycosidases"/>
    <property type="match status" value="1"/>
</dbReference>
<dbReference type="AlphaFoldDB" id="A0A518GJA8"/>
<organism evidence="2 3">
    <name type="scientific">Planctopirus ephydatiae</name>
    <dbReference type="NCBI Taxonomy" id="2528019"/>
    <lineage>
        <taxon>Bacteria</taxon>
        <taxon>Pseudomonadati</taxon>
        <taxon>Planctomycetota</taxon>
        <taxon>Planctomycetia</taxon>
        <taxon>Planctomycetales</taxon>
        <taxon>Planctomycetaceae</taxon>
        <taxon>Planctopirus</taxon>
    </lineage>
</organism>
<feature type="region of interest" description="Disordered" evidence="1">
    <location>
        <begin position="612"/>
        <end position="633"/>
    </location>
</feature>
<dbReference type="KEGG" id="peh:Spb1_05460"/>
<evidence type="ECO:0000256" key="1">
    <source>
        <dbReference type="SAM" id="MobiDB-lite"/>
    </source>
</evidence>
<name>A0A518GJA8_9PLAN</name>
<protein>
    <submittedName>
        <fullName evidence="2">Uncharacterized protein</fullName>
    </submittedName>
</protein>